<dbReference type="PANTHER" id="PTHR30033">
    <property type="entry name" value="FLAGELLAR HOOK-ASSOCIATED PROTEIN 1"/>
    <property type="match status" value="1"/>
</dbReference>
<keyword evidence="5" id="KW-0964">Secreted</keyword>
<dbReference type="InterPro" id="IPR010930">
    <property type="entry name" value="Flg_bb/hook_C_dom"/>
</dbReference>
<keyword evidence="9" id="KW-0282">Flagellum</keyword>
<evidence type="ECO:0000256" key="1">
    <source>
        <dbReference type="ARBA" id="ARBA00004365"/>
    </source>
</evidence>
<feature type="domain" description="Flagellar basal-body/hook protein C-terminal" evidence="7">
    <location>
        <begin position="449"/>
        <end position="485"/>
    </location>
</feature>
<dbReference type="InterPro" id="IPR002371">
    <property type="entry name" value="FlgK"/>
</dbReference>
<sequence>MSLSVAYNTARSSLLASQSQMATVSRNITGASDPSYSRKIASLVTQGGAARVVTLRASDAALLSKMLETTSDAATQKALLEGLEKLSQTVGDTELDESLAARIGALDSALKQYANAPDNAQYARAFVTAASNMASSLNQATSAVQAVRLEADGKIADSVARINDLLAKFEKANQQVMSGSALGADVTDAMDTRDSLIAQLSEEIGVTIVPRAGNDIALYTDSGVPLFDRTARPVKFDQTNVYAPGTVGNAVSIDGIQVTGKGALMPLNSGNLVGLVAVRDDVAVTYQRQLDELARGLIEAFAEEHQTDALQPDLPGVFTFPGATGVPASPATTGLAGLIRISNEIDPTKSATGKFENIRDGGINDAAYRYNSDPDNTAFSGRLYGLVGEMTKERTFDKTLGLGATVSLQEFAQGSASWVESSRQSADQSLDYRNTLLGHASEALSNATDVNEDDETALMLQLEKSYSASAKLISVIDQMIKTLLNAVG</sequence>
<dbReference type="GO" id="GO:0009424">
    <property type="term" value="C:bacterial-type flagellum hook"/>
    <property type="evidence" value="ECO:0007669"/>
    <property type="project" value="InterPro"/>
</dbReference>
<dbReference type="Pfam" id="PF22638">
    <property type="entry name" value="FlgK_D1"/>
    <property type="match status" value="1"/>
</dbReference>
<keyword evidence="6" id="KW-0975">Bacterial flagellum</keyword>
<dbReference type="Pfam" id="PF06429">
    <property type="entry name" value="Flg_bbr_C"/>
    <property type="match status" value="1"/>
</dbReference>
<dbReference type="RefSeq" id="WP_152715515.1">
    <property type="nucleotide sequence ID" value="NZ_VOSJ01000182.1"/>
</dbReference>
<evidence type="ECO:0000256" key="4">
    <source>
        <dbReference type="ARBA" id="ARBA00016244"/>
    </source>
</evidence>
<evidence type="ECO:0000256" key="6">
    <source>
        <dbReference type="ARBA" id="ARBA00023143"/>
    </source>
</evidence>
<keyword evidence="9" id="KW-0969">Cilium</keyword>
<dbReference type="InterPro" id="IPR053927">
    <property type="entry name" value="FlgK_helical"/>
</dbReference>
<dbReference type="OrthoDB" id="7181295at2"/>
<accession>A0A5N7MQZ9</accession>
<dbReference type="GO" id="GO:0005576">
    <property type="term" value="C:extracellular region"/>
    <property type="evidence" value="ECO:0007669"/>
    <property type="project" value="UniProtKB-SubCell"/>
</dbReference>
<organism evidence="9 10">
    <name type="scientific">Microvirga tunisiensis</name>
    <dbReference type="NCBI Taxonomy" id="2108360"/>
    <lineage>
        <taxon>Bacteria</taxon>
        <taxon>Pseudomonadati</taxon>
        <taxon>Pseudomonadota</taxon>
        <taxon>Alphaproteobacteria</taxon>
        <taxon>Hyphomicrobiales</taxon>
        <taxon>Methylobacteriaceae</taxon>
        <taxon>Microvirga</taxon>
    </lineage>
</organism>
<evidence type="ECO:0000256" key="3">
    <source>
        <dbReference type="ARBA" id="ARBA00009677"/>
    </source>
</evidence>
<dbReference type="PANTHER" id="PTHR30033:SF1">
    <property type="entry name" value="FLAGELLAR HOOK-ASSOCIATED PROTEIN 1"/>
    <property type="match status" value="1"/>
</dbReference>
<comment type="similarity">
    <text evidence="3">Belongs to the flagella basal body rod proteins family.</text>
</comment>
<comment type="subcellular location">
    <subcellularLocation>
        <location evidence="1">Bacterial flagellum</location>
    </subcellularLocation>
    <subcellularLocation>
        <location evidence="2">Secreted</location>
    </subcellularLocation>
</comment>
<protein>
    <recommendedName>
        <fullName evidence="4">Flagellar hook-associated protein 1</fullName>
    </recommendedName>
</protein>
<dbReference type="GO" id="GO:0044780">
    <property type="term" value="P:bacterial-type flagellum assembly"/>
    <property type="evidence" value="ECO:0007669"/>
    <property type="project" value="InterPro"/>
</dbReference>
<dbReference type="NCBIfam" id="TIGR02492">
    <property type="entry name" value="flgK_ends"/>
    <property type="match status" value="1"/>
</dbReference>
<evidence type="ECO:0000256" key="5">
    <source>
        <dbReference type="ARBA" id="ARBA00022525"/>
    </source>
</evidence>
<gene>
    <name evidence="9" type="primary">flgK</name>
    <name evidence="9" type="ORF">FS320_28070</name>
</gene>
<reference evidence="9 10" key="1">
    <citation type="journal article" date="2019" name="Syst. Appl. Microbiol.">
        <title>Microvirga tunisiensis sp. nov., a root nodule symbiotic bacterium isolated from Lupinus micranthus and L. luteus grown in Northern Tunisia.</title>
        <authorList>
            <person name="Msaddak A."/>
            <person name="Rejili M."/>
            <person name="Duran D."/>
            <person name="Mars M."/>
            <person name="Palacios J.M."/>
            <person name="Ruiz-Argueso T."/>
            <person name="Rey L."/>
            <person name="Imperial J."/>
        </authorList>
    </citation>
    <scope>NUCLEOTIDE SEQUENCE [LARGE SCALE GENOMIC DNA]</scope>
    <source>
        <strain evidence="9 10">Lmie10</strain>
    </source>
</reference>
<comment type="caution">
    <text evidence="9">The sequence shown here is derived from an EMBL/GenBank/DDBJ whole genome shotgun (WGS) entry which is preliminary data.</text>
</comment>
<evidence type="ECO:0000259" key="7">
    <source>
        <dbReference type="Pfam" id="PF06429"/>
    </source>
</evidence>
<feature type="domain" description="Flagellar hook-associated protein FlgK helical" evidence="8">
    <location>
        <begin position="86"/>
        <end position="307"/>
    </location>
</feature>
<evidence type="ECO:0000313" key="9">
    <source>
        <dbReference type="EMBL" id="MPR28879.1"/>
    </source>
</evidence>
<dbReference type="SUPFAM" id="SSF64518">
    <property type="entry name" value="Phase 1 flagellin"/>
    <property type="match status" value="1"/>
</dbReference>
<name>A0A5N7MQZ9_9HYPH</name>
<dbReference type="AlphaFoldDB" id="A0A5N7MQZ9"/>
<proteinExistence type="inferred from homology"/>
<keyword evidence="10" id="KW-1185">Reference proteome</keyword>
<evidence type="ECO:0000313" key="10">
    <source>
        <dbReference type="Proteomes" id="UP000403266"/>
    </source>
</evidence>
<evidence type="ECO:0000256" key="2">
    <source>
        <dbReference type="ARBA" id="ARBA00004613"/>
    </source>
</evidence>
<dbReference type="Proteomes" id="UP000403266">
    <property type="component" value="Unassembled WGS sequence"/>
</dbReference>
<evidence type="ECO:0000259" key="8">
    <source>
        <dbReference type="Pfam" id="PF22638"/>
    </source>
</evidence>
<dbReference type="EMBL" id="VOSK01000179">
    <property type="protein sequence ID" value="MPR28879.1"/>
    <property type="molecule type" value="Genomic_DNA"/>
</dbReference>
<keyword evidence="9" id="KW-0966">Cell projection</keyword>
<dbReference type="GO" id="GO:0005198">
    <property type="term" value="F:structural molecule activity"/>
    <property type="evidence" value="ECO:0007669"/>
    <property type="project" value="InterPro"/>
</dbReference>